<dbReference type="EMBL" id="ADVR01000061">
    <property type="protein sequence ID" value="EFO80347.1"/>
    <property type="molecule type" value="Genomic_DNA"/>
</dbReference>
<dbReference type="Pfam" id="PF01986">
    <property type="entry name" value="DUF123"/>
    <property type="match status" value="1"/>
</dbReference>
<dbReference type="eggNOG" id="COG1833">
    <property type="taxonomic scope" value="Bacteria"/>
</dbReference>
<sequence length="151" mass="17073">MGSYILLLHLMATLTDLQLGRLGRYTFAPGYYLYVGSAFGPGGLSARLRHHERRDKPRLHWHIDYLRAHTDLLAIWAVTSPQRLECHWCAACRQHPRLSIPVLGFGASDTSCRSHLFYLPAAPSDDLLAEIILAPCMSLGLEEIRLDVFYP</sequence>
<evidence type="ECO:0000313" key="1">
    <source>
        <dbReference type="EMBL" id="EFO80347.1"/>
    </source>
</evidence>
<dbReference type="CDD" id="cd10441">
    <property type="entry name" value="GIY-YIG_COG1833"/>
    <property type="match status" value="1"/>
</dbReference>
<dbReference type="InterPro" id="IPR002837">
    <property type="entry name" value="DUF123"/>
</dbReference>
<name>E1IEQ5_9CHLR</name>
<gene>
    <name evidence="1" type="ORF">OSCT_1806</name>
</gene>
<reference evidence="1 2" key="1">
    <citation type="journal article" date="2011" name="J. Bacteriol.">
        <title>Draft genome sequence of the anoxygenic filamentous phototrophic bacterium Oscillochloris trichoides subsp. DG-6.</title>
        <authorList>
            <person name="Kuznetsov B.B."/>
            <person name="Ivanovsky R.N."/>
            <person name="Keppen O.I."/>
            <person name="Sukhacheva M.V."/>
            <person name="Bumazhkin B.K."/>
            <person name="Patutina E.O."/>
            <person name="Beletsky A.V."/>
            <person name="Mardanov A.V."/>
            <person name="Baslerov R.V."/>
            <person name="Panteleeva A.N."/>
            <person name="Kolganova T.V."/>
            <person name="Ravin N.V."/>
            <person name="Skryabin K.G."/>
        </authorList>
    </citation>
    <scope>NUCLEOTIDE SEQUENCE [LARGE SCALE GENOMIC DNA]</scope>
    <source>
        <strain evidence="1 2">DG-6</strain>
    </source>
</reference>
<keyword evidence="2" id="KW-1185">Reference proteome</keyword>
<dbReference type="HOGENOM" id="CLU_115699_0_1_0"/>
<proteinExistence type="predicted"/>
<dbReference type="Proteomes" id="UP000054010">
    <property type="component" value="Unassembled WGS sequence"/>
</dbReference>
<comment type="caution">
    <text evidence="1">The sequence shown here is derived from an EMBL/GenBank/DDBJ whole genome shotgun (WGS) entry which is preliminary data.</text>
</comment>
<protein>
    <recommendedName>
        <fullName evidence="3">GIY-YIG domain-containing protein</fullName>
    </recommendedName>
</protein>
<organism evidence="1 2">
    <name type="scientific">Oscillochloris trichoides DG-6</name>
    <dbReference type="NCBI Taxonomy" id="765420"/>
    <lineage>
        <taxon>Bacteria</taxon>
        <taxon>Bacillati</taxon>
        <taxon>Chloroflexota</taxon>
        <taxon>Chloroflexia</taxon>
        <taxon>Chloroflexales</taxon>
        <taxon>Chloroflexineae</taxon>
        <taxon>Oscillochloridaceae</taxon>
        <taxon>Oscillochloris</taxon>
    </lineage>
</organism>
<evidence type="ECO:0008006" key="3">
    <source>
        <dbReference type="Google" id="ProtNLM"/>
    </source>
</evidence>
<evidence type="ECO:0000313" key="2">
    <source>
        <dbReference type="Proteomes" id="UP000054010"/>
    </source>
</evidence>
<dbReference type="AlphaFoldDB" id="E1IEQ5"/>
<accession>E1IEQ5</accession>
<dbReference type="OrthoDB" id="9802365at2"/>
<dbReference type="STRING" id="765420.OSCT_1806"/>
<dbReference type="PANTHER" id="PTHR37460:SF1">
    <property type="entry name" value="ENDONUCLEASE III"/>
    <property type="match status" value="1"/>
</dbReference>
<dbReference type="PANTHER" id="PTHR37460">
    <property type="entry name" value="ENDONUCLEASE III"/>
    <property type="match status" value="1"/>
</dbReference>